<evidence type="ECO:0000313" key="2">
    <source>
        <dbReference type="Proteomes" id="UP000030687"/>
    </source>
</evidence>
<gene>
    <name evidence="1" type="ORF">CICLE_v10006391mg</name>
</gene>
<sequence length="66" mass="7539">MLRFVQIRTTKVQELHPMGFSTKFQISNCNTNFSLIPSAKLKSCSLLETIANLMTKSRCSPTRFNK</sequence>
<reference evidence="1 2" key="1">
    <citation type="submission" date="2013-10" db="EMBL/GenBank/DDBJ databases">
        <authorList>
            <consortium name="International Citrus Genome Consortium"/>
            <person name="Jenkins J."/>
            <person name="Schmutz J."/>
            <person name="Prochnik S."/>
            <person name="Rokhsar D."/>
            <person name="Gmitter F."/>
            <person name="Ollitrault P."/>
            <person name="Machado M."/>
            <person name="Talon M."/>
            <person name="Wincker P."/>
            <person name="Jaillon O."/>
            <person name="Morgante M."/>
        </authorList>
    </citation>
    <scope>NUCLEOTIDE SEQUENCE</scope>
    <source>
        <strain evidence="2">cv. Clemenules</strain>
    </source>
</reference>
<protein>
    <submittedName>
        <fullName evidence="1">Uncharacterized protein</fullName>
    </submittedName>
</protein>
<keyword evidence="2" id="KW-1185">Reference proteome</keyword>
<accession>V4S965</accession>
<dbReference type="EMBL" id="KI537036">
    <property type="protein sequence ID" value="ESR33451.1"/>
    <property type="molecule type" value="Genomic_DNA"/>
</dbReference>
<dbReference type="KEGG" id="cic:CICLE_v10006391mg"/>
<dbReference type="Gramene" id="ESR33451">
    <property type="protein sequence ID" value="ESR33451"/>
    <property type="gene ID" value="CICLE_v10006391mg"/>
</dbReference>
<proteinExistence type="predicted"/>
<dbReference type="InParanoid" id="V4S965"/>
<evidence type="ECO:0000313" key="1">
    <source>
        <dbReference type="EMBL" id="ESR33451.1"/>
    </source>
</evidence>
<name>V4S965_CITCL</name>
<dbReference type="Proteomes" id="UP000030687">
    <property type="component" value="Unassembled WGS sequence"/>
</dbReference>
<organism evidence="1 2">
    <name type="scientific">Citrus clementina</name>
    <name type="common">Clementine</name>
    <name type="synonym">Citrus deliciosa x Citrus sinensis</name>
    <dbReference type="NCBI Taxonomy" id="85681"/>
    <lineage>
        <taxon>Eukaryota</taxon>
        <taxon>Viridiplantae</taxon>
        <taxon>Streptophyta</taxon>
        <taxon>Embryophyta</taxon>
        <taxon>Tracheophyta</taxon>
        <taxon>Spermatophyta</taxon>
        <taxon>Magnoliopsida</taxon>
        <taxon>eudicotyledons</taxon>
        <taxon>Gunneridae</taxon>
        <taxon>Pentapetalae</taxon>
        <taxon>rosids</taxon>
        <taxon>malvids</taxon>
        <taxon>Sapindales</taxon>
        <taxon>Rutaceae</taxon>
        <taxon>Aurantioideae</taxon>
        <taxon>Citrus</taxon>
    </lineage>
</organism>
<dbReference type="AlphaFoldDB" id="V4S965"/>